<sequence length="228" mass="25945">MKKRSDNSPPREVTSNQSDLHPNLATTVNKHLRHRFQKPYADHNIEAFKQACAWLAERPSPIILDSFCGTGESSRQLARQFPSAVVIGVDKSAARLQRHQAQGDEIVDNYLLLRADVDDFWRLAAEANWRLQQHYLLYPNPWPKSAQLQYRVHGSAVFPALLQLGGSVTLRSNWKLYVEEFATALTLAGYKALARPYLPEKTITAFERKYHLAEQALWECRCAINSGS</sequence>
<protein>
    <recommendedName>
        <fullName evidence="3">tRNA (guanine(46)-N(7))-methyltransferase</fullName>
        <ecNumber evidence="3">2.1.1.33</ecNumber>
    </recommendedName>
</protein>
<dbReference type="EMBL" id="PQGG01000007">
    <property type="protein sequence ID" value="POP54091.1"/>
    <property type="molecule type" value="Genomic_DNA"/>
</dbReference>
<evidence type="ECO:0000256" key="5">
    <source>
        <dbReference type="ARBA" id="ARBA00022679"/>
    </source>
</evidence>
<keyword evidence="7" id="KW-0819">tRNA processing</keyword>
<reference evidence="9" key="1">
    <citation type="submission" date="2018-01" db="EMBL/GenBank/DDBJ databases">
        <authorList>
            <person name="Yu X.-D."/>
        </authorList>
    </citation>
    <scope>NUCLEOTIDE SEQUENCE</scope>
    <source>
        <strain evidence="9">ZX-21</strain>
    </source>
</reference>
<comment type="function">
    <text evidence="2">Catalyzes the formation of N(7)-methylguanine at position 46 (m7G46) in tRNA.</text>
</comment>
<keyword evidence="6" id="KW-0949">S-adenosyl-L-methionine</keyword>
<evidence type="ECO:0000256" key="7">
    <source>
        <dbReference type="ARBA" id="ARBA00022694"/>
    </source>
</evidence>
<feature type="compositionally biased region" description="Polar residues" evidence="8">
    <location>
        <begin position="13"/>
        <end position="23"/>
    </location>
</feature>
<dbReference type="RefSeq" id="WP_103682852.1">
    <property type="nucleotide sequence ID" value="NZ_PQGG01000007.1"/>
</dbReference>
<keyword evidence="4 9" id="KW-0489">Methyltransferase</keyword>
<dbReference type="AlphaFoldDB" id="A0A2S4HK51"/>
<dbReference type="InterPro" id="IPR029063">
    <property type="entry name" value="SAM-dependent_MTases_sf"/>
</dbReference>
<evidence type="ECO:0000256" key="1">
    <source>
        <dbReference type="ARBA" id="ARBA00000142"/>
    </source>
</evidence>
<dbReference type="SUPFAM" id="SSF53335">
    <property type="entry name" value="S-adenosyl-L-methionine-dependent methyltransferases"/>
    <property type="match status" value="1"/>
</dbReference>
<evidence type="ECO:0000256" key="4">
    <source>
        <dbReference type="ARBA" id="ARBA00022603"/>
    </source>
</evidence>
<feature type="region of interest" description="Disordered" evidence="8">
    <location>
        <begin position="1"/>
        <end position="23"/>
    </location>
</feature>
<keyword evidence="5" id="KW-0808">Transferase</keyword>
<dbReference type="Gene3D" id="3.40.50.150">
    <property type="entry name" value="Vaccinia Virus protein VP39"/>
    <property type="match status" value="1"/>
</dbReference>
<organism evidence="9 10">
    <name type="scientific">Zhongshania marina</name>
    <dbReference type="NCBI Taxonomy" id="2304603"/>
    <lineage>
        <taxon>Bacteria</taxon>
        <taxon>Pseudomonadati</taxon>
        <taxon>Pseudomonadota</taxon>
        <taxon>Gammaproteobacteria</taxon>
        <taxon>Cellvibrionales</taxon>
        <taxon>Spongiibacteraceae</taxon>
        <taxon>Zhongshania</taxon>
    </lineage>
</organism>
<dbReference type="PROSITE" id="PS51625">
    <property type="entry name" value="SAM_MT_TRMB"/>
    <property type="match status" value="1"/>
</dbReference>
<evidence type="ECO:0000256" key="8">
    <source>
        <dbReference type="SAM" id="MobiDB-lite"/>
    </source>
</evidence>
<comment type="caution">
    <text evidence="9">The sequence shown here is derived from an EMBL/GenBank/DDBJ whole genome shotgun (WGS) entry which is preliminary data.</text>
</comment>
<evidence type="ECO:0000256" key="2">
    <source>
        <dbReference type="ARBA" id="ARBA00003015"/>
    </source>
</evidence>
<evidence type="ECO:0000313" key="10">
    <source>
        <dbReference type="Proteomes" id="UP000237222"/>
    </source>
</evidence>
<name>A0A2S4HK51_9GAMM</name>
<dbReference type="GO" id="GO:0008176">
    <property type="term" value="F:tRNA (guanine(46)-N7)-methyltransferase activity"/>
    <property type="evidence" value="ECO:0007669"/>
    <property type="project" value="UniProtKB-EC"/>
</dbReference>
<dbReference type="InterPro" id="IPR003358">
    <property type="entry name" value="tRNA_(Gua-N-7)_MeTrfase_Trmb"/>
</dbReference>
<dbReference type="Proteomes" id="UP000237222">
    <property type="component" value="Unassembled WGS sequence"/>
</dbReference>
<proteinExistence type="predicted"/>
<dbReference type="OrthoDB" id="9809889at2"/>
<evidence type="ECO:0000256" key="3">
    <source>
        <dbReference type="ARBA" id="ARBA00011977"/>
    </source>
</evidence>
<dbReference type="CDD" id="cd02440">
    <property type="entry name" value="AdoMet_MTases"/>
    <property type="match status" value="1"/>
</dbReference>
<evidence type="ECO:0000256" key="6">
    <source>
        <dbReference type="ARBA" id="ARBA00022691"/>
    </source>
</evidence>
<gene>
    <name evidence="9" type="ORF">C0068_02150</name>
</gene>
<dbReference type="Pfam" id="PF02390">
    <property type="entry name" value="Methyltransf_4"/>
    <property type="match status" value="1"/>
</dbReference>
<evidence type="ECO:0000313" key="9">
    <source>
        <dbReference type="EMBL" id="POP54091.1"/>
    </source>
</evidence>
<accession>A0A2S4HK51</accession>
<comment type="catalytic activity">
    <reaction evidence="1">
        <text>guanosine(46) in tRNA + S-adenosyl-L-methionine = N(7)-methylguanosine(46) in tRNA + S-adenosyl-L-homocysteine</text>
        <dbReference type="Rhea" id="RHEA:42708"/>
        <dbReference type="Rhea" id="RHEA-COMP:10188"/>
        <dbReference type="Rhea" id="RHEA-COMP:10189"/>
        <dbReference type="ChEBI" id="CHEBI:57856"/>
        <dbReference type="ChEBI" id="CHEBI:59789"/>
        <dbReference type="ChEBI" id="CHEBI:74269"/>
        <dbReference type="ChEBI" id="CHEBI:74480"/>
        <dbReference type="EC" id="2.1.1.33"/>
    </reaction>
</comment>
<dbReference type="EC" id="2.1.1.33" evidence="3"/>